<keyword evidence="5 8" id="KW-0735">Signal-anchor</keyword>
<dbReference type="GO" id="GO:0005802">
    <property type="term" value="C:trans-Golgi network"/>
    <property type="evidence" value="ECO:0007669"/>
    <property type="project" value="TreeGrafter"/>
</dbReference>
<dbReference type="InterPro" id="IPR029063">
    <property type="entry name" value="SAM-dependent_MTases_sf"/>
</dbReference>
<evidence type="ECO:0000256" key="8">
    <source>
        <dbReference type="RuleBase" id="RU366043"/>
    </source>
</evidence>
<evidence type="ECO:0000256" key="7">
    <source>
        <dbReference type="ARBA" id="ARBA00037847"/>
    </source>
</evidence>
<dbReference type="EMBL" id="JAUESC010000386">
    <property type="protein sequence ID" value="KAK0577663.1"/>
    <property type="molecule type" value="Genomic_DNA"/>
</dbReference>
<protein>
    <recommendedName>
        <fullName evidence="8">Methyltransferase</fullName>
        <ecNumber evidence="8">2.1.1.-</ecNumber>
    </recommendedName>
</protein>
<evidence type="ECO:0000256" key="3">
    <source>
        <dbReference type="ARBA" id="ARBA00022603"/>
    </source>
</evidence>
<evidence type="ECO:0000313" key="9">
    <source>
        <dbReference type="EMBL" id="KAK0577663.1"/>
    </source>
</evidence>
<evidence type="ECO:0000256" key="5">
    <source>
        <dbReference type="ARBA" id="ARBA00022968"/>
    </source>
</evidence>
<dbReference type="AlphaFoldDB" id="A0AA39VGC8"/>
<keyword evidence="3 8" id="KW-0489">Methyltransferase</keyword>
<keyword evidence="5 8" id="KW-0812">Transmembrane</keyword>
<evidence type="ECO:0000256" key="6">
    <source>
        <dbReference type="ARBA" id="ARBA00023180"/>
    </source>
</evidence>
<organism evidence="9 10">
    <name type="scientific">Acer saccharum</name>
    <name type="common">Sugar maple</name>
    <dbReference type="NCBI Taxonomy" id="4024"/>
    <lineage>
        <taxon>Eukaryota</taxon>
        <taxon>Viridiplantae</taxon>
        <taxon>Streptophyta</taxon>
        <taxon>Embryophyta</taxon>
        <taxon>Tracheophyta</taxon>
        <taxon>Spermatophyta</taxon>
        <taxon>Magnoliopsida</taxon>
        <taxon>eudicotyledons</taxon>
        <taxon>Gunneridae</taxon>
        <taxon>Pentapetalae</taxon>
        <taxon>rosids</taxon>
        <taxon>malvids</taxon>
        <taxon>Sapindales</taxon>
        <taxon>Sapindaceae</taxon>
        <taxon>Hippocastanoideae</taxon>
        <taxon>Acereae</taxon>
        <taxon>Acer</taxon>
    </lineage>
</organism>
<dbReference type="EC" id="2.1.1.-" evidence="8"/>
<gene>
    <name evidence="9" type="ORF">LWI29_036712</name>
</gene>
<dbReference type="Proteomes" id="UP001168877">
    <property type="component" value="Unassembled WGS sequence"/>
</dbReference>
<comment type="similarity">
    <text evidence="2 8">Belongs to the methyltransferase superfamily.</text>
</comment>
<evidence type="ECO:0000256" key="2">
    <source>
        <dbReference type="ARBA" id="ARBA00008361"/>
    </source>
</evidence>
<evidence type="ECO:0000256" key="4">
    <source>
        <dbReference type="ARBA" id="ARBA00022679"/>
    </source>
</evidence>
<dbReference type="PANTHER" id="PTHR10108:SF1144">
    <property type="entry name" value="METHYLTRANSFERASE PMT10-RELATED"/>
    <property type="match status" value="1"/>
</dbReference>
<evidence type="ECO:0000313" key="10">
    <source>
        <dbReference type="Proteomes" id="UP001168877"/>
    </source>
</evidence>
<accession>A0AA39VGC8</accession>
<reference evidence="9" key="1">
    <citation type="journal article" date="2022" name="Plant J.">
        <title>Strategies of tolerance reflected in two North American maple genomes.</title>
        <authorList>
            <person name="McEvoy S.L."/>
            <person name="Sezen U.U."/>
            <person name="Trouern-Trend A."/>
            <person name="McMahon S.M."/>
            <person name="Schaberg P.G."/>
            <person name="Yang J."/>
            <person name="Wegrzyn J.L."/>
            <person name="Swenson N.G."/>
        </authorList>
    </citation>
    <scope>NUCLEOTIDE SEQUENCE</scope>
    <source>
        <strain evidence="9">NS2018</strain>
    </source>
</reference>
<dbReference type="GO" id="GO:0008168">
    <property type="term" value="F:methyltransferase activity"/>
    <property type="evidence" value="ECO:0007669"/>
    <property type="project" value="UniProtKB-UniRule"/>
</dbReference>
<dbReference type="Gene3D" id="3.40.50.150">
    <property type="entry name" value="Vaccinia Virus protein VP39"/>
    <property type="match status" value="1"/>
</dbReference>
<dbReference type="GO" id="GO:0032259">
    <property type="term" value="P:methylation"/>
    <property type="evidence" value="ECO:0007669"/>
    <property type="project" value="UniProtKB-KW"/>
</dbReference>
<comment type="subcellular location">
    <subcellularLocation>
        <location evidence="7">Endomembrane system</location>
        <topology evidence="7">Single-pass membrane protein</topology>
    </subcellularLocation>
    <subcellularLocation>
        <location evidence="1 8">Membrane</location>
        <topology evidence="1 8">Single-pass type II membrane protein</topology>
    </subcellularLocation>
</comment>
<proteinExistence type="inferred from homology"/>
<dbReference type="PANTHER" id="PTHR10108">
    <property type="entry name" value="SAM-DEPENDENT METHYLTRANSFERASE"/>
    <property type="match status" value="1"/>
</dbReference>
<evidence type="ECO:0000256" key="1">
    <source>
        <dbReference type="ARBA" id="ARBA00004606"/>
    </source>
</evidence>
<dbReference type="Pfam" id="PF03141">
    <property type="entry name" value="Methyltransf_29"/>
    <property type="match status" value="2"/>
</dbReference>
<keyword evidence="6 8" id="KW-0325">Glycoprotein</keyword>
<dbReference type="GO" id="GO:0016020">
    <property type="term" value="C:membrane"/>
    <property type="evidence" value="ECO:0007669"/>
    <property type="project" value="UniProtKB-SubCell"/>
</dbReference>
<dbReference type="SUPFAM" id="SSF53335">
    <property type="entry name" value="S-adenosyl-L-methionine-dependent methyltransferases"/>
    <property type="match status" value="1"/>
</dbReference>
<comment type="caution">
    <text evidence="9">The sequence shown here is derived from an EMBL/GenBank/DDBJ whole genome shotgun (WGS) entry which is preliminary data.</text>
</comment>
<keyword evidence="4 8" id="KW-0808">Transferase</keyword>
<name>A0AA39VGC8_ACESA</name>
<sequence length="240" mass="27408">MSCDFEVGEFHLQTDSVEELQNVNEENDQLSENEKKSGSVIGKYRVCEERLTDYIPCFDNEEGTLTRNLSSSERHCPVKGLDCLVPNPKGYKIPVLWPNSRDQVWSRDEERLLKGADNYLNHISQMVPEIAFGHRTRVALDIDCGVASFGAYLMQRNVTTLSIAQKNVNENQIQFALERGVPAMVAVFSTHRMLYPSQAFDFIHCSRCRINWTRDDGILLLEANRMLRAGGYFLWVAEPV</sequence>
<reference evidence="9" key="2">
    <citation type="submission" date="2023-06" db="EMBL/GenBank/DDBJ databases">
        <authorList>
            <person name="Swenson N.G."/>
            <person name="Wegrzyn J.L."/>
            <person name="Mcevoy S.L."/>
        </authorList>
    </citation>
    <scope>NUCLEOTIDE SEQUENCE</scope>
    <source>
        <strain evidence="9">NS2018</strain>
        <tissue evidence="9">Leaf</tissue>
    </source>
</reference>
<dbReference type="GO" id="GO:0005768">
    <property type="term" value="C:endosome"/>
    <property type="evidence" value="ECO:0007669"/>
    <property type="project" value="TreeGrafter"/>
</dbReference>
<keyword evidence="10" id="KW-1185">Reference proteome</keyword>
<dbReference type="InterPro" id="IPR004159">
    <property type="entry name" value="Put_SAM_MeTrfase"/>
</dbReference>